<organism evidence="1 2">
    <name type="scientific">Mucor plumbeus</name>
    <dbReference type="NCBI Taxonomy" id="97098"/>
    <lineage>
        <taxon>Eukaryota</taxon>
        <taxon>Fungi</taxon>
        <taxon>Fungi incertae sedis</taxon>
        <taxon>Mucoromycota</taxon>
        <taxon>Mucoromycotina</taxon>
        <taxon>Mucoromycetes</taxon>
        <taxon>Mucorales</taxon>
        <taxon>Mucorineae</taxon>
        <taxon>Mucoraceae</taxon>
        <taxon>Mucor</taxon>
    </lineage>
</organism>
<accession>A0A8H7QCG8</accession>
<dbReference type="Proteomes" id="UP000650833">
    <property type="component" value="Unassembled WGS sequence"/>
</dbReference>
<dbReference type="EMBL" id="JAEPRC010001127">
    <property type="protein sequence ID" value="KAG2189912.1"/>
    <property type="molecule type" value="Genomic_DNA"/>
</dbReference>
<protein>
    <submittedName>
        <fullName evidence="1">Uncharacterized protein</fullName>
    </submittedName>
</protein>
<sequence>MDFVPKFNKIYLKEGTELIDFRGKYLDKKSKVEKKLVSGLVDIMASMKDLKIRENIKCEIFKLHKDADQLGTKFQDIPLTYFA</sequence>
<gene>
    <name evidence="1" type="ORF">INT46_005347</name>
</gene>
<proteinExistence type="predicted"/>
<evidence type="ECO:0000313" key="1">
    <source>
        <dbReference type="EMBL" id="KAG2189912.1"/>
    </source>
</evidence>
<name>A0A8H7QCG8_9FUNG</name>
<reference evidence="1" key="1">
    <citation type="submission" date="2020-12" db="EMBL/GenBank/DDBJ databases">
        <title>Metabolic potential, ecology and presence of endohyphal bacteria is reflected in genomic diversity of Mucoromycotina.</title>
        <authorList>
            <person name="Muszewska A."/>
            <person name="Okrasinska A."/>
            <person name="Steczkiewicz K."/>
            <person name="Drgas O."/>
            <person name="Orlowska M."/>
            <person name="Perlinska-Lenart U."/>
            <person name="Aleksandrzak-Piekarczyk T."/>
            <person name="Szatraj K."/>
            <person name="Zielenkiewicz U."/>
            <person name="Pilsyk S."/>
            <person name="Malc E."/>
            <person name="Mieczkowski P."/>
            <person name="Kruszewska J.S."/>
            <person name="Biernat P."/>
            <person name="Pawlowska J."/>
        </authorList>
    </citation>
    <scope>NUCLEOTIDE SEQUENCE</scope>
    <source>
        <strain evidence="1">CBS 226.32</strain>
    </source>
</reference>
<keyword evidence="2" id="KW-1185">Reference proteome</keyword>
<evidence type="ECO:0000313" key="2">
    <source>
        <dbReference type="Proteomes" id="UP000650833"/>
    </source>
</evidence>
<dbReference type="AlphaFoldDB" id="A0A8H7QCG8"/>
<comment type="caution">
    <text evidence="1">The sequence shown here is derived from an EMBL/GenBank/DDBJ whole genome shotgun (WGS) entry which is preliminary data.</text>
</comment>